<feature type="region of interest" description="Disordered" evidence="4">
    <location>
        <begin position="1262"/>
        <end position="1281"/>
    </location>
</feature>
<evidence type="ECO:0000313" key="7">
    <source>
        <dbReference type="Proteomes" id="UP000028834"/>
    </source>
</evidence>
<feature type="compositionally biased region" description="Basic and acidic residues" evidence="4">
    <location>
        <begin position="1537"/>
        <end position="1574"/>
    </location>
</feature>
<dbReference type="GO" id="GO:0000209">
    <property type="term" value="P:protein polyubiquitination"/>
    <property type="evidence" value="ECO:0007669"/>
    <property type="project" value="TreeGrafter"/>
</dbReference>
<feature type="region of interest" description="Disordered" evidence="4">
    <location>
        <begin position="414"/>
        <end position="442"/>
    </location>
</feature>
<feature type="compositionally biased region" description="Basic and acidic residues" evidence="4">
    <location>
        <begin position="1903"/>
        <end position="1915"/>
    </location>
</feature>
<dbReference type="Gene3D" id="3.90.1750.10">
    <property type="entry name" value="Hect, E3 ligase catalytic domains"/>
    <property type="match status" value="2"/>
</dbReference>
<reference evidence="6 7" key="1">
    <citation type="submission" date="2014-05" db="EMBL/GenBank/DDBJ databases">
        <authorList>
            <person name="Sibley D."/>
            <person name="Venepally P."/>
            <person name="Karamycheva S."/>
            <person name="Hadjithomas M."/>
            <person name="Khan A."/>
            <person name="Brunk B."/>
            <person name="Roos D."/>
            <person name="Caler E."/>
            <person name="Lorenzi H."/>
        </authorList>
    </citation>
    <scope>NUCLEOTIDE SEQUENCE [LARGE SCALE GENOMIC DNA]</scope>
    <source>
        <strain evidence="6 7">RUB</strain>
    </source>
</reference>
<feature type="compositionally biased region" description="Basic and acidic residues" evidence="4">
    <location>
        <begin position="1969"/>
        <end position="1992"/>
    </location>
</feature>
<dbReference type="OrthoDB" id="409931at2759"/>
<feature type="domain" description="HECT" evidence="5">
    <location>
        <begin position="3067"/>
        <end position="3306"/>
    </location>
</feature>
<feature type="compositionally biased region" description="Low complexity" evidence="4">
    <location>
        <begin position="2739"/>
        <end position="2839"/>
    </location>
</feature>
<dbReference type="PANTHER" id="PTHR45670">
    <property type="entry name" value="E3 UBIQUITIN-PROTEIN LIGASE TRIP12"/>
    <property type="match status" value="1"/>
</dbReference>
<dbReference type="Gene3D" id="3.30.2410.10">
    <property type="entry name" value="Hect, E3 ligase catalytic domain"/>
    <property type="match status" value="1"/>
</dbReference>
<feature type="compositionally biased region" description="Low complexity" evidence="4">
    <location>
        <begin position="2099"/>
        <end position="2110"/>
    </location>
</feature>
<dbReference type="VEuPathDB" id="ToxoDB:TGRUB_291980B"/>
<dbReference type="SUPFAM" id="SSF56204">
    <property type="entry name" value="Hect, E3 ligase catalytic domain"/>
    <property type="match status" value="2"/>
</dbReference>
<feature type="compositionally biased region" description="Basic and acidic residues" evidence="4">
    <location>
        <begin position="1456"/>
        <end position="1485"/>
    </location>
</feature>
<evidence type="ECO:0000256" key="2">
    <source>
        <dbReference type="ARBA" id="ARBA00022786"/>
    </source>
</evidence>
<feature type="region of interest" description="Disordered" evidence="4">
    <location>
        <begin position="838"/>
        <end position="872"/>
    </location>
</feature>
<proteinExistence type="predicted"/>
<feature type="compositionally biased region" description="Polar residues" evidence="4">
    <location>
        <begin position="2407"/>
        <end position="2421"/>
    </location>
</feature>
<feature type="compositionally biased region" description="Polar residues" evidence="4">
    <location>
        <begin position="1575"/>
        <end position="1586"/>
    </location>
</feature>
<feature type="compositionally biased region" description="Basic and acidic residues" evidence="4">
    <location>
        <begin position="3014"/>
        <end position="3050"/>
    </location>
</feature>
<feature type="region of interest" description="Disordered" evidence="4">
    <location>
        <begin position="2972"/>
        <end position="3050"/>
    </location>
</feature>
<feature type="region of interest" description="Disordered" evidence="4">
    <location>
        <begin position="2089"/>
        <end position="2110"/>
    </location>
</feature>
<evidence type="ECO:0000256" key="1">
    <source>
        <dbReference type="ARBA" id="ARBA00022679"/>
    </source>
</evidence>
<feature type="compositionally biased region" description="Basic and acidic residues" evidence="4">
    <location>
        <begin position="1342"/>
        <end position="1370"/>
    </location>
</feature>
<feature type="compositionally biased region" description="Gly residues" evidence="4">
    <location>
        <begin position="1001"/>
        <end position="1014"/>
    </location>
</feature>
<dbReference type="PANTHER" id="PTHR45670:SF1">
    <property type="entry name" value="E3 UBIQUITIN-PROTEIN LIGASE HECTD1"/>
    <property type="match status" value="1"/>
</dbReference>
<feature type="compositionally biased region" description="Basic and acidic residues" evidence="4">
    <location>
        <begin position="1494"/>
        <end position="1505"/>
    </location>
</feature>
<feature type="compositionally biased region" description="Polar residues" evidence="4">
    <location>
        <begin position="745"/>
        <end position="755"/>
    </location>
</feature>
<feature type="compositionally biased region" description="Polar residues" evidence="4">
    <location>
        <begin position="1070"/>
        <end position="1081"/>
    </location>
</feature>
<feature type="compositionally biased region" description="Low complexity" evidence="4">
    <location>
        <begin position="334"/>
        <end position="347"/>
    </location>
</feature>
<dbReference type="Gene3D" id="3.30.2160.10">
    <property type="entry name" value="Hect, E3 ligase catalytic domain"/>
    <property type="match status" value="1"/>
</dbReference>
<dbReference type="InterPro" id="IPR000569">
    <property type="entry name" value="HECT_dom"/>
</dbReference>
<evidence type="ECO:0000259" key="5">
    <source>
        <dbReference type="PROSITE" id="PS50237"/>
    </source>
</evidence>
<dbReference type="GO" id="GO:0043161">
    <property type="term" value="P:proteasome-mediated ubiquitin-dependent protein catabolic process"/>
    <property type="evidence" value="ECO:0007669"/>
    <property type="project" value="TreeGrafter"/>
</dbReference>
<feature type="region of interest" description="Disordered" evidence="4">
    <location>
        <begin position="2739"/>
        <end position="2908"/>
    </location>
</feature>
<dbReference type="InterPro" id="IPR045322">
    <property type="entry name" value="HECTD1/TRIP12-like"/>
</dbReference>
<organism evidence="6 7">
    <name type="scientific">Toxoplasma gondii RUB</name>
    <dbReference type="NCBI Taxonomy" id="935652"/>
    <lineage>
        <taxon>Eukaryota</taxon>
        <taxon>Sar</taxon>
        <taxon>Alveolata</taxon>
        <taxon>Apicomplexa</taxon>
        <taxon>Conoidasida</taxon>
        <taxon>Coccidia</taxon>
        <taxon>Eucoccidiorida</taxon>
        <taxon>Eimeriorina</taxon>
        <taxon>Sarcocystidae</taxon>
        <taxon>Toxoplasma</taxon>
    </lineage>
</organism>
<dbReference type="GO" id="GO:0061630">
    <property type="term" value="F:ubiquitin protein ligase activity"/>
    <property type="evidence" value="ECO:0007669"/>
    <property type="project" value="InterPro"/>
</dbReference>
<feature type="compositionally biased region" description="Basic and acidic residues" evidence="4">
    <location>
        <begin position="479"/>
        <end position="497"/>
    </location>
</feature>
<evidence type="ECO:0000256" key="3">
    <source>
        <dbReference type="PROSITE-ProRule" id="PRU00104"/>
    </source>
</evidence>
<dbReference type="Pfam" id="PF00632">
    <property type="entry name" value="HECT"/>
    <property type="match status" value="1"/>
</dbReference>
<feature type="compositionally biased region" description="Basic and acidic residues" evidence="4">
    <location>
        <begin position="1587"/>
        <end position="1597"/>
    </location>
</feature>
<feature type="region of interest" description="Disordered" evidence="4">
    <location>
        <begin position="1877"/>
        <end position="1992"/>
    </location>
</feature>
<feature type="region of interest" description="Disordered" evidence="4">
    <location>
        <begin position="921"/>
        <end position="1081"/>
    </location>
</feature>
<accession>A0A086M1X5</accession>
<keyword evidence="1 6" id="KW-0808">Transferase</keyword>
<feature type="compositionally biased region" description="Basic and acidic residues" evidence="4">
    <location>
        <begin position="856"/>
        <end position="871"/>
    </location>
</feature>
<feature type="compositionally biased region" description="Basic and acidic residues" evidence="4">
    <location>
        <begin position="1921"/>
        <end position="1959"/>
    </location>
</feature>
<feature type="compositionally biased region" description="Basic and acidic residues" evidence="4">
    <location>
        <begin position="774"/>
        <end position="789"/>
    </location>
</feature>
<feature type="region of interest" description="Disordered" evidence="4">
    <location>
        <begin position="557"/>
        <end position="604"/>
    </location>
</feature>
<protein>
    <submittedName>
        <fullName evidence="6">HECT-domain (Ubiquitin-transferase) domain-containing protein</fullName>
    </submittedName>
</protein>
<feature type="region of interest" description="Disordered" evidence="4">
    <location>
        <begin position="1318"/>
        <end position="1687"/>
    </location>
</feature>
<dbReference type="InterPro" id="IPR035983">
    <property type="entry name" value="Hect_E3_ubiquitin_ligase"/>
</dbReference>
<feature type="compositionally biased region" description="Basic and acidic residues" evidence="4">
    <location>
        <begin position="557"/>
        <end position="569"/>
    </location>
</feature>
<dbReference type="EMBL" id="AFYV02001125">
    <property type="protein sequence ID" value="KFG62893.1"/>
    <property type="molecule type" value="Genomic_DNA"/>
</dbReference>
<name>A0A086M1X5_TOXGO</name>
<feature type="region of interest" description="Disordered" evidence="4">
    <location>
        <begin position="1131"/>
        <end position="1214"/>
    </location>
</feature>
<feature type="region of interest" description="Disordered" evidence="4">
    <location>
        <begin position="706"/>
        <end position="814"/>
    </location>
</feature>
<feature type="compositionally biased region" description="Low complexity" evidence="4">
    <location>
        <begin position="1157"/>
        <end position="1172"/>
    </location>
</feature>
<evidence type="ECO:0000256" key="4">
    <source>
        <dbReference type="SAM" id="MobiDB-lite"/>
    </source>
</evidence>
<gene>
    <name evidence="6" type="ORF">TGRUB_291980B</name>
</gene>
<feature type="compositionally biased region" description="Low complexity" evidence="4">
    <location>
        <begin position="1182"/>
        <end position="1212"/>
    </location>
</feature>
<feature type="compositionally biased region" description="Basic and acidic residues" evidence="4">
    <location>
        <begin position="958"/>
        <end position="971"/>
    </location>
</feature>
<sequence length="3306" mass="354423">FFLVLCFQGEGPDFTLLLRFVCLGVSLLPAIVFNLPLFFEHLRVDSACSASPTKKKRPSSKCVFSEKAAQETREEGESPAVASTPNTLSSGKRGALLEASRLLLPDGDRSRLFVKDPELFGSLLRTFAGSLLHLYDRALSSELLLQTLQFLLSCVVTASAAEVADGAYASGSKEETQGRGVTAGSEAVEKQRSLKDELLAELDSVQLAEFLAFILQTKPAATAVTAALSVTLELLCLAPKIFLPVFFKEGVIAFVRQDLEAALEEGALASLPSARSLAAALALPSSPPSSPLASSLASLSSSLSSFSTSWQTSARGVRSTPAAGAHLEDGGTKGSASPAGAAAWRGQAAGGEDEEMDFASVFPLRWCLAFSSSGHVATNLSRLSLWMQAAILLLPSVQASCARSLSVLPAAEEDAGARGGATGSQKCPWDPRSKPRSTASALPPFGSATACDSSVLPRLHRVTALLSAGEAEGANEQTKASKEEGEQARGLCGREDATPLQEQTGESERERAWRAFVALRDLLEGEEQVSAFEFIVSDVATALAQFLGGLEFAQAEGETKQAASEKENSDLSSTPPHGDKMRRWHRLPTGETEETETGETETGKTDVLEETLPFCSRGESRWKGQGEATRAETLHARLCLFLRAFAFSSALAPQTPSVSLWGDLDWSQVDGSLLLVLASLCMKSLGRAGNSRLVVKTVFSSSEKNAIGSSSSCLPPHLRPSTPPGFFSDRSGTRGHKLQPVSPRYSLSANAASSPDRSEGDESKASSSVRGHPHASERPTLRPATDHNETQGSSLSGVSCGGWRSASSEHPGGESSLFRRVRLCYGLPSGYASLFAPRSSGDGAEEESHGGQVLSWEERGGGAAKMSRDSGGRAAAVEETVHAKLPREGANAQAYQETTEDVVTLFGSLHREVIVRLSPSAREQRRTQLRAAEAQETDRDTFARNATSPQREQGVEVEPGHSGEKRGEKGGAQRGGDGGLAKRRREHESGRAEGEDVGVDGARGGGEKPGSGGGEEAREESSESRLEDRRGARDEESPARRASARAEARKARGGERRRRGAGSVPRGSETRNGTESALLSSLVRQLLPSSLTSSQAERSEENAPGASADLLSLLVQAAVLDEDDEDAFAAEDELLFSRSTRETHEESSSQGRPGFNSLLPSRSSHAPSRRSAPPSPLCGPPSSSSASSSSSTSSSSSSSSTSSSSSSSSVVSHEQALHHMIDKLSASLGPDALRAVSGAEGRSVGRVFPSLFSRGASAAQRCESGSAQRGSWRQHGVGNGERRDRAVHSEFSYLLDGQAAVSCLEAFVEREIGGQRAANAARMQRHKQLTQQRGCESSSRGRARESESGKEKRKTEKERGATSSARDHGVEGGAQGSREGDRQLAQNETEEKKKDEGKEKDETEDAGEAKVKQENGEEEVRPEEERKNGERETQEGGTTRRRRALSRGTCPGRSGDVQKKERRPATEEKKEKETEKRRERLKEKTGVATSRSTDGGRPRRERPKETAVWQTASGSGRRGRRSRRKEETLQGAPPHSTKSEQKEEQGLEMETKETKETMEAKNPEDEGLETRSKSAQDASEDSGANQRNEDSCERASDESSSSAGERHEDGEEDDEEMADVVCGMLEEEEDEDDLSEEALDEEESPHLMRRLERRQRGLRALRSGDEGGGFFSLERPEETSSGFDTSSDEDLAAEFEILLSERCSLGDRSRLLAADAASLFSPAFACPARRYLNRSGVSSPPHPSSSSTSSSSPPTSSSASSTFVSSRVTGRLGVCHRGFFSAKTVPPLASAVSSGALGVEAGDEKAKPNIQLFVGGLPVPAHMPLTEALCRYNRCFPATHAVRLPRSTAISRATHQGVDAGDQTDRRDKLERWTERVTEAEAPQSRAPPAPLSSAPAQRPRHRNDELNPRGETNRTVEASRPGKESRGNEESRSEESRSGEESRESKGSESREEVEAARAHAQSVARGRLGEGLRSEREARQKERLLSEREAPKEKHSMYAVVDLHARFLVASDADLLLLPCHQNAPGHSRRSATMSAGQFGLAAQRRGREQDTGEEEYAALWGTRHAIEYEVLGNHDETGRLAEISRCETSPERNLEPSPSFSNSSPSPSVFASSAVHSSFLCPRVCPSEGGSRAEAAFLRDQREREKRLLEGRCSPLLCTVVDSVFGSESLLADFRSFVKAPAVAGSLALTSPRRARPLGPPPEDAVFCSTPERGKRMQQNVLQSAWQSPSLLAAKPLENALVSALEDAVACMAFLRGSTAAPPRQDLLLCAGTDEAAELVASRGDTARRNARAPFPSRLSSLPASSKAGCEGPLRVPLFGDSPPLRDIFGRDKTSASLVFLLTLLHHLVHALRRVHLETAFLSGRETFSVPVISPASSLFSSPVASAKRPLPASTGPRRASLLEPQQTRRSGSETLDPSSVCSYLSSSLSSSRMKRAPSIFAVSEAQLSRFFTSSALSLKLLQVLSDPAVVFSLCPPLWLSRLLRGCAFLFPFSARMLFLCQNSLGLNRALCCFGERVGEAVEHAAARGGGAGSFVVSSLSQRSGGAPANSRFSPLALSGAPAASAGPAGGSGASVYACGTDPTSRALMVTLVARVFSQIKGSQRQQQEFVADLESAVVLPRTKVKIHRTRILDSAFKVMDHFHSLLYNSPGKGGGSLASQQQPLLEVEYFGEEGVGSGPTVEFYSEVLEAIQTHTAPRLFRDASSDGCFFPFPYAFDPLRLSPSLLSKPACSSLTSASSAGMPSSRSSSSSPVRASTSRPSPQSFSFPLSSSLSPSSSSSFSSSSSSSSSSCPSSSASSSSSSPVRASASRPSHQSFSSSTSSSSPSSSSASSSATRQTPEEGSAETSVRSTVSSAVTSSAGRHQDEGESQIPPPASCTPRPLSSRNSPGPSARSPSSSSSVVSGASTVEEKVFLLFRLLGQLAAKALLDGRSFTIDLRLHPAFWRLVLEREVCTCGLVAPALTSLSPLSEDENQGGVLAEAETTSQCERLSSREDENPRTLSKGPFDGSVDRRVTRAQLRREKEREEKREREKREEKRNGDEEGKPKRRFCRACVKTHSLGLVDLNDVDEQLARSLQRLLLFRSEGNEVEELALVFVLPGTDIELVQGGGEIAVCNANLDFYIHRVIQVVLFEGVLLQAYAFRYGISTFIPLYSLALFSPKERAHVVFGGGGRVADNRFWNIDHLRAHVVPDHGFTASSATYVAFLEVLTEFSVEERRRFLRFATGTPVLPHGGFASLRPLMKVVRKPQETGGEGATCDDVLPSVMTCTNYIKLPDYSSKQVLRRRLIVAMTEGQGAFTLS</sequence>
<feature type="active site" description="Glycyl thioester intermediate" evidence="3">
    <location>
        <position position="3273"/>
    </location>
</feature>
<feature type="compositionally biased region" description="Low complexity" evidence="4">
    <location>
        <begin position="2849"/>
        <end position="2865"/>
    </location>
</feature>
<dbReference type="Proteomes" id="UP000028834">
    <property type="component" value="Unassembled WGS sequence"/>
</dbReference>
<feature type="compositionally biased region" description="Acidic residues" evidence="4">
    <location>
        <begin position="1625"/>
        <end position="1643"/>
    </location>
</feature>
<feature type="compositionally biased region" description="Basic and acidic residues" evidence="4">
    <location>
        <begin position="1015"/>
        <end position="1054"/>
    </location>
</feature>
<keyword evidence="2 3" id="KW-0833">Ubl conjugation pathway</keyword>
<feature type="compositionally biased region" description="Low complexity" evidence="4">
    <location>
        <begin position="1744"/>
        <end position="1763"/>
    </location>
</feature>
<dbReference type="SMART" id="SM00119">
    <property type="entry name" value="HECTc"/>
    <property type="match status" value="1"/>
</dbReference>
<feature type="region of interest" description="Disordered" evidence="4">
    <location>
        <begin position="470"/>
        <end position="507"/>
    </location>
</feature>
<feature type="region of interest" description="Disordered" evidence="4">
    <location>
        <begin position="2389"/>
        <end position="2424"/>
    </location>
</feature>
<feature type="compositionally biased region" description="Low complexity" evidence="4">
    <location>
        <begin position="2888"/>
        <end position="2908"/>
    </location>
</feature>
<feature type="region of interest" description="Disordered" evidence="4">
    <location>
        <begin position="1735"/>
        <end position="1763"/>
    </location>
</feature>
<feature type="compositionally biased region" description="Basic and acidic residues" evidence="4">
    <location>
        <begin position="1389"/>
        <end position="1434"/>
    </location>
</feature>
<evidence type="ECO:0000313" key="6">
    <source>
        <dbReference type="EMBL" id="KFG62893.1"/>
    </source>
</evidence>
<dbReference type="PROSITE" id="PS50237">
    <property type="entry name" value="HECT"/>
    <property type="match status" value="1"/>
</dbReference>
<feature type="region of interest" description="Disordered" evidence="4">
    <location>
        <begin position="320"/>
        <end position="348"/>
    </location>
</feature>
<feature type="non-terminal residue" evidence="6">
    <location>
        <position position="1"/>
    </location>
</feature>
<comment type="caution">
    <text evidence="6">The sequence shown here is derived from an EMBL/GenBank/DDBJ whole genome shotgun (WGS) entry which is preliminary data.</text>
</comment>